<dbReference type="SUPFAM" id="SSF52200">
    <property type="entry name" value="Toll/Interleukin receptor TIR domain"/>
    <property type="match status" value="1"/>
</dbReference>
<comment type="caution">
    <text evidence="3">The sequence shown here is derived from an EMBL/GenBank/DDBJ whole genome shotgun (WGS) entry which is preliminary data.</text>
</comment>
<keyword evidence="1" id="KW-1133">Transmembrane helix</keyword>
<dbReference type="PROSITE" id="PS50104">
    <property type="entry name" value="TIR"/>
    <property type="match status" value="1"/>
</dbReference>
<keyword evidence="4" id="KW-1185">Reference proteome</keyword>
<reference evidence="3 4" key="1">
    <citation type="submission" date="2024-04" db="EMBL/GenBank/DDBJ databases">
        <title>Genome assembly C_amara_ONT_v2.</title>
        <authorList>
            <person name="Yant L."/>
            <person name="Moore C."/>
            <person name="Slenker M."/>
        </authorList>
    </citation>
    <scope>NUCLEOTIDE SEQUENCE [LARGE SCALE GENOMIC DNA]</scope>
    <source>
        <tissue evidence="3">Leaf</tissue>
    </source>
</reference>
<dbReference type="Gene3D" id="3.40.50.10140">
    <property type="entry name" value="Toll/interleukin-1 receptor homology (TIR) domain"/>
    <property type="match status" value="1"/>
</dbReference>
<evidence type="ECO:0000313" key="3">
    <source>
        <dbReference type="EMBL" id="KAL1221897.1"/>
    </source>
</evidence>
<organism evidence="3 4">
    <name type="scientific">Cardamine amara subsp. amara</name>
    <dbReference type="NCBI Taxonomy" id="228776"/>
    <lineage>
        <taxon>Eukaryota</taxon>
        <taxon>Viridiplantae</taxon>
        <taxon>Streptophyta</taxon>
        <taxon>Embryophyta</taxon>
        <taxon>Tracheophyta</taxon>
        <taxon>Spermatophyta</taxon>
        <taxon>Magnoliopsida</taxon>
        <taxon>eudicotyledons</taxon>
        <taxon>Gunneridae</taxon>
        <taxon>Pentapetalae</taxon>
        <taxon>rosids</taxon>
        <taxon>malvids</taxon>
        <taxon>Brassicales</taxon>
        <taxon>Brassicaceae</taxon>
        <taxon>Cardamineae</taxon>
        <taxon>Cardamine</taxon>
    </lineage>
</organism>
<proteinExistence type="predicted"/>
<evidence type="ECO:0000259" key="2">
    <source>
        <dbReference type="PROSITE" id="PS50104"/>
    </source>
</evidence>
<protein>
    <submittedName>
        <fullName evidence="3">Disease resistance protein RPP1</fullName>
    </submittedName>
</protein>
<evidence type="ECO:0000313" key="4">
    <source>
        <dbReference type="Proteomes" id="UP001558713"/>
    </source>
</evidence>
<dbReference type="Pfam" id="PF01582">
    <property type="entry name" value="TIR"/>
    <property type="match status" value="1"/>
</dbReference>
<dbReference type="EMBL" id="JBANAX010000114">
    <property type="protein sequence ID" value="KAL1221897.1"/>
    <property type="molecule type" value="Genomic_DNA"/>
</dbReference>
<keyword evidence="1" id="KW-0472">Membrane</keyword>
<dbReference type="Proteomes" id="UP001558713">
    <property type="component" value="Unassembled WGS sequence"/>
</dbReference>
<dbReference type="InterPro" id="IPR000157">
    <property type="entry name" value="TIR_dom"/>
</dbReference>
<accession>A0ABD1BXF3</accession>
<gene>
    <name evidence="3" type="ORF">V5N11_032394</name>
</gene>
<feature type="transmembrane region" description="Helical" evidence="1">
    <location>
        <begin position="6"/>
        <end position="28"/>
    </location>
</feature>
<dbReference type="InterPro" id="IPR035897">
    <property type="entry name" value="Toll_tir_struct_dom_sf"/>
</dbReference>
<dbReference type="AlphaFoldDB" id="A0ABD1BXF3"/>
<feature type="domain" description="TIR" evidence="2">
    <location>
        <begin position="61"/>
        <end position="110"/>
    </location>
</feature>
<sequence length="110" mass="12575">MDSSFFFRFCGASITFFTVLGTIFFMFCRKFKLHQENKTIATTTSSSLSHPSAASSFSQNWKHHVFPSFHGTDVRKTFLSHILKEFRGKEIDPFIDNNIARVASRSVLNS</sequence>
<evidence type="ECO:0000256" key="1">
    <source>
        <dbReference type="SAM" id="Phobius"/>
    </source>
</evidence>
<name>A0ABD1BXF3_CARAN</name>
<keyword evidence="1" id="KW-0812">Transmembrane</keyword>